<comment type="similarity">
    <text evidence="2">Belongs to the ATG5 family.</text>
</comment>
<dbReference type="GO" id="GO:0034045">
    <property type="term" value="C:phagophore assembly site membrane"/>
    <property type="evidence" value="ECO:0007669"/>
    <property type="project" value="UniProtKB-SubCell"/>
</dbReference>
<dbReference type="STRING" id="104452.A0A0L7LGC0"/>
<feature type="domain" description="Autophagy protein ATG5 UblA" evidence="5">
    <location>
        <begin position="11"/>
        <end position="107"/>
    </location>
</feature>
<comment type="caution">
    <text evidence="6">The sequence shown here is derived from an EMBL/GenBank/DDBJ whole genome shotgun (WGS) entry which is preliminary data.</text>
</comment>
<dbReference type="GO" id="GO:0005776">
    <property type="term" value="C:autophagosome"/>
    <property type="evidence" value="ECO:0007669"/>
    <property type="project" value="TreeGrafter"/>
</dbReference>
<dbReference type="PANTHER" id="PTHR13040:SF2">
    <property type="entry name" value="AUTOPHAGY PROTEIN 5"/>
    <property type="match status" value="1"/>
</dbReference>
<dbReference type="FunFam" id="3.10.20.620:FF:000001">
    <property type="entry name" value="Autophagy related 5"/>
    <property type="match status" value="1"/>
</dbReference>
<dbReference type="GO" id="GO:0044233">
    <property type="term" value="C:mitochondria-associated endoplasmic reticulum membrane contact site"/>
    <property type="evidence" value="ECO:0007669"/>
    <property type="project" value="TreeGrafter"/>
</dbReference>
<proteinExistence type="inferred from homology"/>
<dbReference type="InterPro" id="IPR042527">
    <property type="entry name" value="Atg5_UblA_dom_sf"/>
</dbReference>
<feature type="domain" description="Autophagy protein ATG5 UblB" evidence="3">
    <location>
        <begin position="170"/>
        <end position="247"/>
    </location>
</feature>
<reference evidence="6 7" key="1">
    <citation type="journal article" date="2015" name="Genome Biol. Evol.">
        <title>The genome of winter moth (Operophtera brumata) provides a genomic perspective on sexual dimorphism and phenology.</title>
        <authorList>
            <person name="Derks M.F."/>
            <person name="Smit S."/>
            <person name="Salis L."/>
            <person name="Schijlen E."/>
            <person name="Bossers A."/>
            <person name="Mateman C."/>
            <person name="Pijl A.S."/>
            <person name="de Ridder D."/>
            <person name="Groenen M.A."/>
            <person name="Visser M.E."/>
            <person name="Megens H.J."/>
        </authorList>
    </citation>
    <scope>NUCLEOTIDE SEQUENCE [LARGE SCALE GENOMIC DNA]</scope>
    <source>
        <strain evidence="6">WM2013NL</strain>
        <tissue evidence="6">Head and thorax</tissue>
    </source>
</reference>
<keyword evidence="2" id="KW-1017">Isopeptide bond</keyword>
<dbReference type="GO" id="GO:0034727">
    <property type="term" value="P:piecemeal microautophagy of the nucleus"/>
    <property type="evidence" value="ECO:0007669"/>
    <property type="project" value="TreeGrafter"/>
</dbReference>
<comment type="function">
    <text evidence="2">Involved in autophagic vesicle formation.</text>
</comment>
<dbReference type="InterPro" id="IPR007239">
    <property type="entry name" value="Atg5"/>
</dbReference>
<evidence type="ECO:0000313" key="6">
    <source>
        <dbReference type="EMBL" id="KOB74434.1"/>
    </source>
</evidence>
<organism evidence="6 7">
    <name type="scientific">Operophtera brumata</name>
    <name type="common">Winter moth</name>
    <name type="synonym">Phalaena brumata</name>
    <dbReference type="NCBI Taxonomy" id="104452"/>
    <lineage>
        <taxon>Eukaryota</taxon>
        <taxon>Metazoa</taxon>
        <taxon>Ecdysozoa</taxon>
        <taxon>Arthropoda</taxon>
        <taxon>Hexapoda</taxon>
        <taxon>Insecta</taxon>
        <taxon>Pterygota</taxon>
        <taxon>Neoptera</taxon>
        <taxon>Endopterygota</taxon>
        <taxon>Lepidoptera</taxon>
        <taxon>Glossata</taxon>
        <taxon>Ditrysia</taxon>
        <taxon>Geometroidea</taxon>
        <taxon>Geometridae</taxon>
        <taxon>Larentiinae</taxon>
        <taxon>Operophtera</taxon>
    </lineage>
</organism>
<dbReference type="Pfam" id="PF04106">
    <property type="entry name" value="ATG5_UblB"/>
    <property type="match status" value="1"/>
</dbReference>
<gene>
    <name evidence="6" type="ORF">OBRU01_09402</name>
</gene>
<evidence type="ECO:0000256" key="2">
    <source>
        <dbReference type="RuleBase" id="RU361202"/>
    </source>
</evidence>
<keyword evidence="7" id="KW-1185">Reference proteome</keyword>
<keyword evidence="2" id="KW-0832">Ubl conjugation</keyword>
<accession>A0A0L7LGC0</accession>
<keyword evidence="2" id="KW-0072">Autophagy</keyword>
<protein>
    <recommendedName>
        <fullName evidence="2">Autophagy protein 5</fullName>
    </recommendedName>
</protein>
<evidence type="ECO:0000256" key="1">
    <source>
        <dbReference type="ARBA" id="ARBA00004623"/>
    </source>
</evidence>
<dbReference type="GO" id="GO:0019776">
    <property type="term" value="F:Atg8-family ligase activity"/>
    <property type="evidence" value="ECO:0007669"/>
    <property type="project" value="TreeGrafter"/>
</dbReference>
<dbReference type="PANTHER" id="PTHR13040">
    <property type="entry name" value="AUTOPHAGY PROTEIN 5"/>
    <property type="match status" value="1"/>
</dbReference>
<dbReference type="Pfam" id="PF20637">
    <property type="entry name" value="ATG5_HBR"/>
    <property type="match status" value="1"/>
</dbReference>
<dbReference type="GO" id="GO:0061908">
    <property type="term" value="C:phagophore"/>
    <property type="evidence" value="ECO:0007669"/>
    <property type="project" value="TreeGrafter"/>
</dbReference>
<name>A0A0L7LGC0_OPEBR</name>
<evidence type="ECO:0000259" key="4">
    <source>
        <dbReference type="Pfam" id="PF20637"/>
    </source>
</evidence>
<dbReference type="GO" id="GO:0000422">
    <property type="term" value="P:autophagy of mitochondrion"/>
    <property type="evidence" value="ECO:0007669"/>
    <property type="project" value="TreeGrafter"/>
</dbReference>
<sequence>MANDRELLREIWDGKLPICFQLAQEEIMEIQQPDPFYVMVPRLSYFPLVTDKMKRHFLRYISQENSDSEMWLDYNGQPLKWHYPIGFLYDLFCGNEPQLPWILTVHFTKFPEDILLRCSNKDVVEAHFISTVKEADVLKHRGQVMSTMQKKDHNQLRLMESHGENEGFKHIPVRIYSDDGTCHQSLVNPKNCTDGSRKTVQHMITELYPDKTSVKLRTHGITIPSDTPLQWLSEHLSYPDNFLHLCLC</sequence>
<comment type="subcellular location">
    <subcellularLocation>
        <location evidence="1 2">Preautophagosomal structure membrane</location>
        <topology evidence="1 2">Peripheral membrane protein</topology>
    </subcellularLocation>
</comment>
<dbReference type="AlphaFoldDB" id="A0A0L7LGC0"/>
<dbReference type="GO" id="GO:0006995">
    <property type="term" value="P:cellular response to nitrogen starvation"/>
    <property type="evidence" value="ECO:0007669"/>
    <property type="project" value="TreeGrafter"/>
</dbReference>
<evidence type="ECO:0000259" key="3">
    <source>
        <dbReference type="Pfam" id="PF04106"/>
    </source>
</evidence>
<evidence type="ECO:0000313" key="7">
    <source>
        <dbReference type="Proteomes" id="UP000037510"/>
    </source>
</evidence>
<evidence type="ECO:0000259" key="5">
    <source>
        <dbReference type="Pfam" id="PF20638"/>
    </source>
</evidence>
<dbReference type="Pfam" id="PF20638">
    <property type="entry name" value="ATG5_UblA"/>
    <property type="match status" value="1"/>
</dbReference>
<feature type="domain" description="Autophagy protein ATG5 alpha-helical bundle region" evidence="4">
    <location>
        <begin position="122"/>
        <end position="156"/>
    </location>
</feature>
<dbReference type="InterPro" id="IPR048940">
    <property type="entry name" value="ATG5_HBR"/>
</dbReference>
<dbReference type="InterPro" id="IPR048318">
    <property type="entry name" value="ATG5_UblB"/>
</dbReference>
<keyword evidence="2" id="KW-0472">Membrane</keyword>
<dbReference type="Gene3D" id="3.10.20.620">
    <property type="match status" value="1"/>
</dbReference>
<dbReference type="EMBL" id="JTDY01001240">
    <property type="protein sequence ID" value="KOB74434.1"/>
    <property type="molecule type" value="Genomic_DNA"/>
</dbReference>
<dbReference type="InterPro" id="IPR048939">
    <property type="entry name" value="ATG5_UblA"/>
</dbReference>
<comment type="subunit">
    <text evidence="2">Conjugated with ATG12.</text>
</comment>
<dbReference type="GO" id="GO:0034274">
    <property type="term" value="C:Atg12-Atg5-Atg16 complex"/>
    <property type="evidence" value="ECO:0007669"/>
    <property type="project" value="TreeGrafter"/>
</dbReference>
<dbReference type="Proteomes" id="UP000037510">
    <property type="component" value="Unassembled WGS sequence"/>
</dbReference>
<dbReference type="Gene3D" id="3.10.20.90">
    <property type="entry name" value="Phosphatidylinositol 3-kinase Catalytic Subunit, Chain A, domain 1"/>
    <property type="match status" value="1"/>
</dbReference>